<dbReference type="Proteomes" id="UP000095283">
    <property type="component" value="Unplaced"/>
</dbReference>
<organism evidence="1 2">
    <name type="scientific">Heterorhabditis bacteriophora</name>
    <name type="common">Entomopathogenic nematode worm</name>
    <dbReference type="NCBI Taxonomy" id="37862"/>
    <lineage>
        <taxon>Eukaryota</taxon>
        <taxon>Metazoa</taxon>
        <taxon>Ecdysozoa</taxon>
        <taxon>Nematoda</taxon>
        <taxon>Chromadorea</taxon>
        <taxon>Rhabditida</taxon>
        <taxon>Rhabditina</taxon>
        <taxon>Rhabditomorpha</taxon>
        <taxon>Strongyloidea</taxon>
        <taxon>Heterorhabditidae</taxon>
        <taxon>Heterorhabditis</taxon>
    </lineage>
</organism>
<evidence type="ECO:0000313" key="2">
    <source>
        <dbReference type="WBParaSite" id="Hba_18292"/>
    </source>
</evidence>
<proteinExistence type="predicted"/>
<reference evidence="2" key="1">
    <citation type="submission" date="2016-11" db="UniProtKB">
        <authorList>
            <consortium name="WormBaseParasite"/>
        </authorList>
    </citation>
    <scope>IDENTIFICATION</scope>
</reference>
<dbReference type="AlphaFoldDB" id="A0A1I7XKJ7"/>
<keyword evidence="1" id="KW-1185">Reference proteome</keyword>
<sequence>MSNREVKERSSTEELVVFEHRVDQNDVLNRNMMYLHVLIFLLSEVLGEDQSAAAAGSLMCDGRPLGDLKVSMIEYDTLNESSFVISSNTQQHVLWLAVVRKDLVGFSSLYCFVYVPFHF</sequence>
<accession>A0A1I7XKJ7</accession>
<name>A0A1I7XKJ7_HETBA</name>
<protein>
    <submittedName>
        <fullName evidence="2">Uncharacterized protein</fullName>
    </submittedName>
</protein>
<dbReference type="WBParaSite" id="Hba_18292">
    <property type="protein sequence ID" value="Hba_18292"/>
    <property type="gene ID" value="Hba_18292"/>
</dbReference>
<evidence type="ECO:0000313" key="1">
    <source>
        <dbReference type="Proteomes" id="UP000095283"/>
    </source>
</evidence>